<dbReference type="CDD" id="cd05403">
    <property type="entry name" value="NT_KNTase_like"/>
    <property type="match status" value="1"/>
</dbReference>
<dbReference type="EMBL" id="CP031761">
    <property type="protein sequence ID" value="AXR03862.1"/>
    <property type="molecule type" value="Genomic_DNA"/>
</dbReference>
<dbReference type="InterPro" id="IPR041633">
    <property type="entry name" value="Polbeta"/>
</dbReference>
<sequence length="245" mass="27483">MISKELGLAIETFCGKYCKAIVSVILYGSQANGTATAKSDVDLIVIDDSCMEPFRIQRTINGFPIQATIMNYKDMLNALCESRKQSNPFFPISLEQSRLLYDTKGLGAYLTDLAKEIVQAGPVAPGDNRLELQRISLVNMLSDGLAEKYIGNSFAENCTWAASIIIRCEAYLLHKSGDWLNYNRRLRKQALMESFPIIYSGLNRAMEDFLSAKDTKLFADNIKSIMNEQMSFGWDTHDNCHASVF</sequence>
<protein>
    <submittedName>
        <fullName evidence="2">Nucleotidyltransferase domain-containing protein</fullName>
    </submittedName>
</protein>
<evidence type="ECO:0000313" key="3">
    <source>
        <dbReference type="Proteomes" id="UP000258102"/>
    </source>
</evidence>
<dbReference type="SUPFAM" id="SSF81301">
    <property type="entry name" value="Nucleotidyltransferase"/>
    <property type="match status" value="1"/>
</dbReference>
<name>A0AAD0W5Q9_PSEO7</name>
<feature type="domain" description="Polymerase beta nucleotidyltransferase" evidence="1">
    <location>
        <begin position="12"/>
        <end position="50"/>
    </location>
</feature>
<proteinExistence type="predicted"/>
<dbReference type="Proteomes" id="UP000258102">
    <property type="component" value="Chromosome 1"/>
</dbReference>
<dbReference type="AlphaFoldDB" id="A0AAD0W5Q9"/>
<gene>
    <name evidence="2" type="ORF">D0511_18495</name>
</gene>
<dbReference type="Gene3D" id="3.30.460.10">
    <property type="entry name" value="Beta Polymerase, domain 2"/>
    <property type="match status" value="1"/>
</dbReference>
<organism evidence="2 3">
    <name type="scientific">Pseudoalteromonas piscicida</name>
    <dbReference type="NCBI Taxonomy" id="43662"/>
    <lineage>
        <taxon>Bacteria</taxon>
        <taxon>Pseudomonadati</taxon>
        <taxon>Pseudomonadota</taxon>
        <taxon>Gammaproteobacteria</taxon>
        <taxon>Alteromonadales</taxon>
        <taxon>Pseudoalteromonadaceae</taxon>
        <taxon>Pseudoalteromonas</taxon>
    </lineage>
</organism>
<dbReference type="Pfam" id="PF18765">
    <property type="entry name" value="Polbeta"/>
    <property type="match status" value="1"/>
</dbReference>
<evidence type="ECO:0000259" key="1">
    <source>
        <dbReference type="Pfam" id="PF18765"/>
    </source>
</evidence>
<dbReference type="InterPro" id="IPR043519">
    <property type="entry name" value="NT_sf"/>
</dbReference>
<accession>A0AAD0W5Q9</accession>
<reference evidence="2 3" key="1">
    <citation type="submission" date="2018-08" db="EMBL/GenBank/DDBJ databases">
        <title>Whole Genome Sequences of Two Pseudoalteromonas piscicida Strains, DE1-A and DE2-A, which Exhibit Strong Antibacterial Activity against Vibrio vulnificus.</title>
        <authorList>
            <person name="Richards G.P."/>
            <person name="Needleman D.S."/>
            <person name="Watson M.A."/>
            <person name="Polson S.W."/>
        </authorList>
    </citation>
    <scope>NUCLEOTIDE SEQUENCE [LARGE SCALE GENOMIC DNA]</scope>
    <source>
        <strain evidence="2 3">DE2-A</strain>
    </source>
</reference>
<dbReference type="KEGG" id="ppis:B1L02_18415"/>
<dbReference type="RefSeq" id="WP_088532197.1">
    <property type="nucleotide sequence ID" value="NZ_CP021646.1"/>
</dbReference>
<evidence type="ECO:0000313" key="2">
    <source>
        <dbReference type="EMBL" id="AXR03862.1"/>
    </source>
</evidence>